<feature type="domain" description="YdhG-like" evidence="2">
    <location>
        <begin position="119"/>
        <end position="212"/>
    </location>
</feature>
<dbReference type="InterPro" id="IPR014922">
    <property type="entry name" value="YdhG-like"/>
</dbReference>
<protein>
    <recommendedName>
        <fullName evidence="2">YdhG-like domain-containing protein</fullName>
    </recommendedName>
</protein>
<evidence type="ECO:0000256" key="1">
    <source>
        <dbReference type="SAM" id="MobiDB-lite"/>
    </source>
</evidence>
<reference evidence="3 4" key="1">
    <citation type="journal article" date="2017" name="DNA Res.">
        <title>Complete genome sequence and expression profile of the commercial lytic enzyme producer Lysobacter enzymogenes M497-1.</title>
        <authorList>
            <person name="Takami H."/>
            <person name="Toyoda A."/>
            <person name="Uchiyama I."/>
            <person name="Itoh T."/>
            <person name="Takaki Y."/>
            <person name="Arai W."/>
            <person name="Nishi S."/>
            <person name="Kawai M."/>
            <person name="Shinya K."/>
            <person name="Ikeda H."/>
        </authorList>
    </citation>
    <scope>NUCLEOTIDE SEQUENCE [LARGE SCALE GENOMIC DNA]</scope>
    <source>
        <strain evidence="3 4">M497-1</strain>
    </source>
</reference>
<dbReference type="Pfam" id="PF13376">
    <property type="entry name" value="OmdA"/>
    <property type="match status" value="1"/>
</dbReference>
<dbReference type="AlphaFoldDB" id="A0AAU9AS36"/>
<feature type="compositionally biased region" description="Low complexity" evidence="1">
    <location>
        <begin position="88"/>
        <end position="98"/>
    </location>
</feature>
<dbReference type="GeneID" id="83063803"/>
<feature type="region of interest" description="Disordered" evidence="1">
    <location>
        <begin position="1"/>
        <end position="99"/>
    </location>
</feature>
<evidence type="ECO:0000313" key="4">
    <source>
        <dbReference type="Proteomes" id="UP000218824"/>
    </source>
</evidence>
<dbReference type="Proteomes" id="UP000218824">
    <property type="component" value="Chromosome"/>
</dbReference>
<gene>
    <name evidence="3" type="ORF">LEN_1935</name>
</gene>
<organism evidence="3 4">
    <name type="scientific">Lysobacter enzymogenes</name>
    <dbReference type="NCBI Taxonomy" id="69"/>
    <lineage>
        <taxon>Bacteria</taxon>
        <taxon>Pseudomonadati</taxon>
        <taxon>Pseudomonadota</taxon>
        <taxon>Gammaproteobacteria</taxon>
        <taxon>Lysobacterales</taxon>
        <taxon>Lysobacteraceae</taxon>
        <taxon>Lysobacter</taxon>
    </lineage>
</organism>
<dbReference type="EMBL" id="AP014940">
    <property type="protein sequence ID" value="BAV97422.1"/>
    <property type="molecule type" value="Genomic_DNA"/>
</dbReference>
<evidence type="ECO:0000313" key="3">
    <source>
        <dbReference type="EMBL" id="BAV97422.1"/>
    </source>
</evidence>
<feature type="compositionally biased region" description="Low complexity" evidence="1">
    <location>
        <begin position="24"/>
        <end position="37"/>
    </location>
</feature>
<dbReference type="SUPFAM" id="SSF159888">
    <property type="entry name" value="YdhG-like"/>
    <property type="match status" value="1"/>
</dbReference>
<evidence type="ECO:0000259" key="2">
    <source>
        <dbReference type="Pfam" id="PF08818"/>
    </source>
</evidence>
<accession>A0AAU9AS36</accession>
<feature type="compositionally biased region" description="Low complexity" evidence="1">
    <location>
        <begin position="47"/>
        <end position="82"/>
    </location>
</feature>
<name>A0AAU9AS36_LYSEN</name>
<dbReference type="KEGG" id="lem:LEN_1935"/>
<dbReference type="RefSeq" id="WP_096377583.1">
    <property type="nucleotide sequence ID" value="NZ_AP014940.1"/>
</dbReference>
<proteinExistence type="predicted"/>
<sequence length="301" mass="31793">MARRESDAGSAAAVKAGAKRAAKKAAAGKAGASAAAAKRAEPKKASSKPTAAKVAAPKTATAKPAIAKKTSAKKTAPASGPARPKPSAKPAAASAPAATTFPREPRVDAYIAQAAPFAQPILRELRERVHAACAEAQEAIKWGMPFFIYRGKILCAMVAFKQHASFGFWQGPSIVGTERSADSGAMGQFGRLTALADLPGRRELAAMLKQAMALIETGAKHSPTKTGQPKPRPRPPADLAAALDANAAARKTFDGFPPSQQREYVEWVETAKREETRRARVAQAVEWMAQGKARNWKYMAK</sequence>
<dbReference type="Gene3D" id="3.90.1150.200">
    <property type="match status" value="1"/>
</dbReference>
<dbReference type="Pfam" id="PF08818">
    <property type="entry name" value="DUF1801"/>
    <property type="match status" value="1"/>
</dbReference>